<proteinExistence type="predicted"/>
<accession>A0ABT5K8W2</accession>
<dbReference type="SUPFAM" id="SSF52540">
    <property type="entry name" value="P-loop containing nucleoside triphosphate hydrolases"/>
    <property type="match status" value="1"/>
</dbReference>
<name>A0ABT5K8W2_9BURK</name>
<evidence type="ECO:0000313" key="2">
    <source>
        <dbReference type="EMBL" id="MDC8760888.1"/>
    </source>
</evidence>
<sequence>MTDLLSQPFAAEADGGALLPAQPKSVRETGLEQQLIVELIAKAVFLAGKCHLPVLSTRLRLSINVLREVLAFMVGEQLLEVAWRGDSDIDVQYQLTAPGKQRAAAYLERCAYVGPAPVTLEAYCAQLERQSWRRPGRQRVGAAEIGAVFGEDRLDPGVLALLGAAMYSGRSMLLYGPSGGGKTTLAKKLGALLQGHVAVPYAVVAGHEIIRLHDPLLHLAPAEPARQAGERRSGDTRWALCQRPLIEVGAELGADMLDLRHDGGGGCYQAPPHLKANNGILVIDDLGRQRIDARTLLNRFMQPLDLGLDQLTLRGGHKFSLPFDVVLVFATNLAPRALLDESLLRRLGYQIHVGALSAANYRALLRQQCRAAGLACDEAAADYLVEQLHGASGRPLLASYPRELLGRIRDFAGCAGQAPRLSPAALEQAWHSMFAACAAAPAAAAAAEADPGNQFETIV</sequence>
<evidence type="ECO:0000313" key="3">
    <source>
        <dbReference type="Proteomes" id="UP001221208"/>
    </source>
</evidence>
<gene>
    <name evidence="2" type="ORF">OIK44_25200</name>
</gene>
<protein>
    <submittedName>
        <fullName evidence="2">ATP-binding protein</fullName>
    </submittedName>
</protein>
<reference evidence="2 3" key="1">
    <citation type="submission" date="2022-10" db="EMBL/GenBank/DDBJ databases">
        <title>Janthinobacterium sp. hw3 Genome sequencing.</title>
        <authorList>
            <person name="Park S."/>
        </authorList>
    </citation>
    <scope>NUCLEOTIDE SEQUENCE [LARGE SCALE GENOMIC DNA]</scope>
    <source>
        <strain evidence="3">hw3</strain>
    </source>
</reference>
<dbReference type="Proteomes" id="UP001221208">
    <property type="component" value="Unassembled WGS sequence"/>
</dbReference>
<keyword evidence="3" id="KW-1185">Reference proteome</keyword>
<evidence type="ECO:0000259" key="1">
    <source>
        <dbReference type="SMART" id="SM00382"/>
    </source>
</evidence>
<keyword evidence="2" id="KW-0067">ATP-binding</keyword>
<dbReference type="SMART" id="SM00382">
    <property type="entry name" value="AAA"/>
    <property type="match status" value="1"/>
</dbReference>
<feature type="domain" description="AAA+ ATPase" evidence="1">
    <location>
        <begin position="168"/>
        <end position="357"/>
    </location>
</feature>
<dbReference type="GO" id="GO:0005524">
    <property type="term" value="F:ATP binding"/>
    <property type="evidence" value="ECO:0007669"/>
    <property type="project" value="UniProtKB-KW"/>
</dbReference>
<keyword evidence="2" id="KW-0547">Nucleotide-binding</keyword>
<dbReference type="InterPro" id="IPR027417">
    <property type="entry name" value="P-loop_NTPase"/>
</dbReference>
<dbReference type="InterPro" id="IPR003593">
    <property type="entry name" value="AAA+_ATPase"/>
</dbReference>
<dbReference type="EMBL" id="JAQQXR010000021">
    <property type="protein sequence ID" value="MDC8760888.1"/>
    <property type="molecule type" value="Genomic_DNA"/>
</dbReference>
<comment type="caution">
    <text evidence="2">The sequence shown here is derived from an EMBL/GenBank/DDBJ whole genome shotgun (WGS) entry which is preliminary data.</text>
</comment>
<dbReference type="CDD" id="cd00009">
    <property type="entry name" value="AAA"/>
    <property type="match status" value="1"/>
</dbReference>
<dbReference type="RefSeq" id="WP_273674952.1">
    <property type="nucleotide sequence ID" value="NZ_JAQQXR010000021.1"/>
</dbReference>
<organism evidence="2 3">
    <name type="scientific">Janthinobacterium fluminis</name>
    <dbReference type="NCBI Taxonomy" id="2987524"/>
    <lineage>
        <taxon>Bacteria</taxon>
        <taxon>Pseudomonadati</taxon>
        <taxon>Pseudomonadota</taxon>
        <taxon>Betaproteobacteria</taxon>
        <taxon>Burkholderiales</taxon>
        <taxon>Oxalobacteraceae</taxon>
        <taxon>Janthinobacterium</taxon>
    </lineage>
</organism>
<dbReference type="Gene3D" id="3.40.50.300">
    <property type="entry name" value="P-loop containing nucleotide triphosphate hydrolases"/>
    <property type="match status" value="1"/>
</dbReference>